<dbReference type="PANTHER" id="PTHR30238">
    <property type="entry name" value="MEMBRANE BOUND PREDICTED REDOX MODULATOR"/>
    <property type="match status" value="1"/>
</dbReference>
<evidence type="ECO:0000313" key="7">
    <source>
        <dbReference type="EMBL" id="ODS02644.1"/>
    </source>
</evidence>
<comment type="subcellular location">
    <subcellularLocation>
        <location evidence="1">Membrane</location>
        <topology evidence="1">Multi-pass membrane protein</topology>
    </subcellularLocation>
</comment>
<evidence type="ECO:0000256" key="6">
    <source>
        <dbReference type="SAM" id="Phobius"/>
    </source>
</evidence>
<evidence type="ECO:0000313" key="8">
    <source>
        <dbReference type="Proteomes" id="UP000095042"/>
    </source>
</evidence>
<feature type="transmembrane region" description="Helical" evidence="6">
    <location>
        <begin position="111"/>
        <end position="133"/>
    </location>
</feature>
<protein>
    <recommendedName>
        <fullName evidence="9">Tellurium resistance protein TerC</fullName>
    </recommendedName>
</protein>
<organism evidence="7 8">
    <name type="scientific">Methyloceanibacter marginalis</name>
    <dbReference type="NCBI Taxonomy" id="1774971"/>
    <lineage>
        <taxon>Bacteria</taxon>
        <taxon>Pseudomonadati</taxon>
        <taxon>Pseudomonadota</taxon>
        <taxon>Alphaproteobacteria</taxon>
        <taxon>Hyphomicrobiales</taxon>
        <taxon>Hyphomicrobiaceae</taxon>
        <taxon>Methyloceanibacter</taxon>
    </lineage>
</organism>
<feature type="transmembrane region" description="Helical" evidence="6">
    <location>
        <begin position="86"/>
        <end position="104"/>
    </location>
</feature>
<feature type="transmembrane region" description="Helical" evidence="6">
    <location>
        <begin position="139"/>
        <end position="156"/>
    </location>
</feature>
<evidence type="ECO:0000256" key="5">
    <source>
        <dbReference type="ARBA" id="ARBA00023136"/>
    </source>
</evidence>
<dbReference type="NCBIfam" id="TIGR03718">
    <property type="entry name" value="R_switched_Alx"/>
    <property type="match status" value="1"/>
</dbReference>
<evidence type="ECO:0008006" key="9">
    <source>
        <dbReference type="Google" id="ProtNLM"/>
    </source>
</evidence>
<proteinExistence type="inferred from homology"/>
<sequence>MEFLFLDVLGKPAWMWAVFLGVVLTLVVFDLGLLHRRPREIGIAESLTLSACYIALALGFGAWVWWELGRQAGVEYLTGFLIEKSLAMDNVFVIAMIFGYFAIPRIHQHRALLYGILGVLVLRGIMIGAGVALVSNFEWVLYLFAAFLIFTGIRMMSVPEHSYDVSANPVLKFLRRHLRVSEEHHGHAFFVRKMDSATGRSLIFATPLFLALVMIEFADVVFAVDSIPAIFAITTDPYIVYTSNIFAVLGLRALYFALAAMIHRFVYLRYALASILVFVGAKVFAADLAGIDKLPPALSLTVTVLLLATGIAASLWKTRQDAAHADRH</sequence>
<reference evidence="7 8" key="1">
    <citation type="journal article" date="2016" name="Environ. Microbiol.">
        <title>New Methyloceanibacter diversity from North Sea sediments includes methanotroph containing solely the soluble methane monooxygenase.</title>
        <authorList>
            <person name="Vekeman B."/>
            <person name="Kerckhof F.M."/>
            <person name="Cremers G."/>
            <person name="de Vos P."/>
            <person name="Vandamme P."/>
            <person name="Boon N."/>
            <person name="Op den Camp H.J."/>
            <person name="Heylen K."/>
        </authorList>
    </citation>
    <scope>NUCLEOTIDE SEQUENCE [LARGE SCALE GENOMIC DNA]</scope>
    <source>
        <strain evidence="7 8">R-67177</strain>
    </source>
</reference>
<evidence type="ECO:0000256" key="4">
    <source>
        <dbReference type="ARBA" id="ARBA00022989"/>
    </source>
</evidence>
<feature type="transmembrane region" description="Helical" evidence="6">
    <location>
        <begin position="202"/>
        <end position="232"/>
    </location>
</feature>
<dbReference type="InterPro" id="IPR005496">
    <property type="entry name" value="Integral_membrane_TerC"/>
</dbReference>
<keyword evidence="8" id="KW-1185">Reference proteome</keyword>
<evidence type="ECO:0000256" key="2">
    <source>
        <dbReference type="ARBA" id="ARBA00007511"/>
    </source>
</evidence>
<evidence type="ECO:0000256" key="1">
    <source>
        <dbReference type="ARBA" id="ARBA00004141"/>
    </source>
</evidence>
<dbReference type="InterPro" id="IPR022369">
    <property type="entry name" value="Integral_membrane_TerC_rswitch"/>
</dbReference>
<feature type="transmembrane region" description="Helical" evidence="6">
    <location>
        <begin position="13"/>
        <end position="34"/>
    </location>
</feature>
<feature type="transmembrane region" description="Helical" evidence="6">
    <location>
        <begin position="238"/>
        <end position="258"/>
    </location>
</feature>
<feature type="transmembrane region" description="Helical" evidence="6">
    <location>
        <begin position="297"/>
        <end position="316"/>
    </location>
</feature>
<dbReference type="Proteomes" id="UP000095042">
    <property type="component" value="Unassembled WGS sequence"/>
</dbReference>
<dbReference type="EMBL" id="LPWD01000261">
    <property type="protein sequence ID" value="ODS02644.1"/>
    <property type="molecule type" value="Genomic_DNA"/>
</dbReference>
<dbReference type="PANTHER" id="PTHR30238:SF0">
    <property type="entry name" value="THYLAKOID MEMBRANE PROTEIN TERC, CHLOROPLASTIC"/>
    <property type="match status" value="1"/>
</dbReference>
<feature type="transmembrane region" description="Helical" evidence="6">
    <location>
        <begin position="46"/>
        <end position="66"/>
    </location>
</feature>
<keyword evidence="5 6" id="KW-0472">Membrane</keyword>
<dbReference type="RefSeq" id="WP_069624159.1">
    <property type="nucleotide sequence ID" value="NZ_LPWD01000261.1"/>
</dbReference>
<accession>A0A1E3WA05</accession>
<dbReference type="GO" id="GO:0016020">
    <property type="term" value="C:membrane"/>
    <property type="evidence" value="ECO:0007669"/>
    <property type="project" value="UniProtKB-SubCell"/>
</dbReference>
<comment type="caution">
    <text evidence="7">The sequence shown here is derived from an EMBL/GenBank/DDBJ whole genome shotgun (WGS) entry which is preliminary data.</text>
</comment>
<gene>
    <name evidence="7" type="ORF">AUC71_14250</name>
</gene>
<feature type="transmembrane region" description="Helical" evidence="6">
    <location>
        <begin position="270"/>
        <end position="291"/>
    </location>
</feature>
<evidence type="ECO:0000256" key="3">
    <source>
        <dbReference type="ARBA" id="ARBA00022692"/>
    </source>
</evidence>
<dbReference type="Pfam" id="PF03741">
    <property type="entry name" value="TerC"/>
    <property type="match status" value="1"/>
</dbReference>
<name>A0A1E3WA05_9HYPH</name>
<comment type="similarity">
    <text evidence="2">Belongs to the TerC family.</text>
</comment>
<dbReference type="OrthoDB" id="9783692at2"/>
<keyword evidence="4 6" id="KW-1133">Transmembrane helix</keyword>
<dbReference type="AlphaFoldDB" id="A0A1E3WA05"/>
<keyword evidence="3 6" id="KW-0812">Transmembrane</keyword>